<dbReference type="AlphaFoldDB" id="A0A9D1GWP7"/>
<comment type="caution">
    <text evidence="2">The sequence shown here is derived from an EMBL/GenBank/DDBJ whole genome shotgun (WGS) entry which is preliminary data.</text>
</comment>
<proteinExistence type="predicted"/>
<sequence length="276" mass="29153">MSDGWQMTPTPDPKPARRAKRAKRAEAAPMAWGPTPSAGSAGSPSAATTPAPSPSSAKAASATPSSPPASGPADPLVSTGPSGLLLGAGTHGPIAIRLFRRTPTRLALAVPEYVTWLLAYRCVSLGAHLSIFAQEPRRWAGLVEAVTHGGGTAELLGPNDQPPTAGRPYRPSVIVDDADYYDGVHSPLGPWQAQLITTDVRAASSLLTLRGCEMALVAPMNDKVSENLRRAYALTSRQLRKCQDLTSNEVVLAMPRRAVKIAVPPTKLEYQHLFAD</sequence>
<evidence type="ECO:0000256" key="1">
    <source>
        <dbReference type="SAM" id="MobiDB-lite"/>
    </source>
</evidence>
<accession>A0A9D1GWP7</accession>
<evidence type="ECO:0000313" key="3">
    <source>
        <dbReference type="Proteomes" id="UP000886842"/>
    </source>
</evidence>
<reference evidence="2" key="1">
    <citation type="submission" date="2020-10" db="EMBL/GenBank/DDBJ databases">
        <authorList>
            <person name="Gilroy R."/>
        </authorList>
    </citation>
    <scope>NUCLEOTIDE SEQUENCE</scope>
    <source>
        <strain evidence="2">ChiGjej1B1-24693</strain>
    </source>
</reference>
<protein>
    <submittedName>
        <fullName evidence="2">Uncharacterized protein</fullName>
    </submittedName>
</protein>
<organism evidence="2 3">
    <name type="scientific">Candidatus Avipropionibacterium avicola</name>
    <dbReference type="NCBI Taxonomy" id="2840701"/>
    <lineage>
        <taxon>Bacteria</taxon>
        <taxon>Bacillati</taxon>
        <taxon>Actinomycetota</taxon>
        <taxon>Actinomycetes</taxon>
        <taxon>Propionibacteriales</taxon>
        <taxon>Propionibacteriaceae</taxon>
        <taxon>Propionibacteriaceae incertae sedis</taxon>
        <taxon>Candidatus Avipropionibacterium</taxon>
    </lineage>
</organism>
<dbReference type="Proteomes" id="UP000886842">
    <property type="component" value="Unassembled WGS sequence"/>
</dbReference>
<feature type="region of interest" description="Disordered" evidence="1">
    <location>
        <begin position="1"/>
        <end position="84"/>
    </location>
</feature>
<gene>
    <name evidence="2" type="ORF">IAA98_00365</name>
</gene>
<reference evidence="2" key="2">
    <citation type="journal article" date="2021" name="PeerJ">
        <title>Extensive microbial diversity within the chicken gut microbiome revealed by metagenomics and culture.</title>
        <authorList>
            <person name="Gilroy R."/>
            <person name="Ravi A."/>
            <person name="Getino M."/>
            <person name="Pursley I."/>
            <person name="Horton D.L."/>
            <person name="Alikhan N.F."/>
            <person name="Baker D."/>
            <person name="Gharbi K."/>
            <person name="Hall N."/>
            <person name="Watson M."/>
            <person name="Adriaenssens E.M."/>
            <person name="Foster-Nyarko E."/>
            <person name="Jarju S."/>
            <person name="Secka A."/>
            <person name="Antonio M."/>
            <person name="Oren A."/>
            <person name="Chaudhuri R.R."/>
            <person name="La Ragione R."/>
            <person name="Hildebrand F."/>
            <person name="Pallen M.J."/>
        </authorList>
    </citation>
    <scope>NUCLEOTIDE SEQUENCE</scope>
    <source>
        <strain evidence="2">ChiGjej1B1-24693</strain>
    </source>
</reference>
<dbReference type="EMBL" id="DVLP01000013">
    <property type="protein sequence ID" value="HIT74020.1"/>
    <property type="molecule type" value="Genomic_DNA"/>
</dbReference>
<feature type="compositionally biased region" description="Low complexity" evidence="1">
    <location>
        <begin position="27"/>
        <end position="64"/>
    </location>
</feature>
<name>A0A9D1GWP7_9ACTN</name>
<evidence type="ECO:0000313" key="2">
    <source>
        <dbReference type="EMBL" id="HIT74020.1"/>
    </source>
</evidence>